<name>A0A1H9Q9X2_9ACTN</name>
<evidence type="ECO:0000313" key="6">
    <source>
        <dbReference type="Proteomes" id="UP000182841"/>
    </source>
</evidence>
<feature type="compositionally biased region" description="Basic and acidic residues" evidence="2">
    <location>
        <begin position="497"/>
        <end position="506"/>
    </location>
</feature>
<evidence type="ECO:0000256" key="3">
    <source>
        <dbReference type="SAM" id="Phobius"/>
    </source>
</evidence>
<evidence type="ECO:0000259" key="4">
    <source>
        <dbReference type="SMART" id="SM00331"/>
    </source>
</evidence>
<evidence type="ECO:0000256" key="2">
    <source>
        <dbReference type="SAM" id="MobiDB-lite"/>
    </source>
</evidence>
<dbReference type="Proteomes" id="UP000182841">
    <property type="component" value="Unassembled WGS sequence"/>
</dbReference>
<keyword evidence="3" id="KW-0472">Membrane</keyword>
<evidence type="ECO:0000256" key="1">
    <source>
        <dbReference type="ARBA" id="ARBA00022801"/>
    </source>
</evidence>
<feature type="compositionally biased region" description="Pro residues" evidence="2">
    <location>
        <begin position="328"/>
        <end position="341"/>
    </location>
</feature>
<dbReference type="Pfam" id="PF07228">
    <property type="entry name" value="SpoIIE"/>
    <property type="match status" value="2"/>
</dbReference>
<feature type="compositionally biased region" description="Low complexity" evidence="2">
    <location>
        <begin position="318"/>
        <end position="327"/>
    </location>
</feature>
<feature type="region of interest" description="Disordered" evidence="2">
    <location>
        <begin position="254"/>
        <end position="352"/>
    </location>
</feature>
<keyword evidence="1" id="KW-0378">Hydrolase</keyword>
<dbReference type="PANTHER" id="PTHR43156:SF2">
    <property type="entry name" value="STAGE II SPORULATION PROTEIN E"/>
    <property type="match status" value="1"/>
</dbReference>
<accession>A0A1H9Q9X2</accession>
<keyword evidence="3" id="KW-1133">Transmembrane helix</keyword>
<dbReference type="InterPro" id="IPR036457">
    <property type="entry name" value="PPM-type-like_dom_sf"/>
</dbReference>
<dbReference type="AlphaFoldDB" id="A0A1H9Q9X2"/>
<feature type="compositionally biased region" description="Low complexity" evidence="2">
    <location>
        <begin position="273"/>
        <end position="308"/>
    </location>
</feature>
<dbReference type="RefSeq" id="WP_239502057.1">
    <property type="nucleotide sequence ID" value="NZ_FOGO01000002.1"/>
</dbReference>
<dbReference type="GO" id="GO:0016791">
    <property type="term" value="F:phosphatase activity"/>
    <property type="evidence" value="ECO:0007669"/>
    <property type="project" value="TreeGrafter"/>
</dbReference>
<protein>
    <submittedName>
        <fullName evidence="5">Stage II sporulation protein E (SpoIIE)</fullName>
    </submittedName>
</protein>
<organism evidence="5 6">
    <name type="scientific">Streptomyces qinglanensis</name>
    <dbReference type="NCBI Taxonomy" id="943816"/>
    <lineage>
        <taxon>Bacteria</taxon>
        <taxon>Bacillati</taxon>
        <taxon>Actinomycetota</taxon>
        <taxon>Actinomycetes</taxon>
        <taxon>Kitasatosporales</taxon>
        <taxon>Streptomycetaceae</taxon>
        <taxon>Streptomyces</taxon>
    </lineage>
</organism>
<dbReference type="Gene3D" id="3.60.40.10">
    <property type="entry name" value="PPM-type phosphatase domain"/>
    <property type="match status" value="2"/>
</dbReference>
<dbReference type="EMBL" id="FOGO01000002">
    <property type="protein sequence ID" value="SER56955.1"/>
    <property type="molecule type" value="Genomic_DNA"/>
</dbReference>
<dbReference type="PANTHER" id="PTHR43156">
    <property type="entry name" value="STAGE II SPORULATION PROTEIN E-RELATED"/>
    <property type="match status" value="1"/>
</dbReference>
<dbReference type="STRING" id="943816.AN217_03445"/>
<feature type="domain" description="PPM-type phosphatase" evidence="4">
    <location>
        <begin position="148"/>
        <end position="476"/>
    </location>
</feature>
<dbReference type="InterPro" id="IPR001932">
    <property type="entry name" value="PPM-type_phosphatase-like_dom"/>
</dbReference>
<dbReference type="SMART" id="SM00331">
    <property type="entry name" value="PP2C_SIG"/>
    <property type="match status" value="1"/>
</dbReference>
<gene>
    <name evidence="5" type="ORF">SAMN05421870_102538</name>
</gene>
<feature type="compositionally biased region" description="Basic and acidic residues" evidence="2">
    <location>
        <begin position="477"/>
        <end position="487"/>
    </location>
</feature>
<keyword evidence="6" id="KW-1185">Reference proteome</keyword>
<reference evidence="6" key="1">
    <citation type="submission" date="2016-10" db="EMBL/GenBank/DDBJ databases">
        <authorList>
            <person name="Varghese N."/>
            <person name="Submissions S."/>
        </authorList>
    </citation>
    <scope>NUCLEOTIDE SEQUENCE [LARGE SCALE GENOMIC DNA]</scope>
    <source>
        <strain evidence="6">CGMCC 4.6825</strain>
    </source>
</reference>
<keyword evidence="3" id="KW-0812">Transmembrane</keyword>
<feature type="transmembrane region" description="Helical" evidence="3">
    <location>
        <begin position="99"/>
        <end position="117"/>
    </location>
</feature>
<sequence>MREWAAGAQPVIGYGGNLGRLWRLARWLPAALCALGVALDFATPRDVTVSAPFAAAPLAAAAFLTLRGTVLTGMFSSGATILFSAFHDSANALEAEARSITIVTVSVLAIGVNYVLVRSGSRLASARSIAEAVQYAVLPAPPSRVGALTVATRYRAAQAEARIGGDFYAAEETPYGVRLLLGDVRGKGLDAVASVVLLVGVFREAAEQEATLPGVAARLDRALQRDAHRLQGAARLEDFSTAVLVEIVDACPQHPAPPASGASSTTPEDSADSRSSAAPPAPDVLAVPAGSGASDVPPSSSPLDSSASRAGDPLARSAEAPGNAAPGEPGPPGGTPGPPGGPDAGDDGAAMDRTAGDDVLLRVVNRGHPAPVLLHRGRATLLEPTIPALPLGMTDLGVWHQQVDEFAFPPGAQLLLYTDGLSEARNPEGDFYQPAQRLSRACFADPEELLATILADVAAHTGGQSADDMALLAVARDTSREPSRDASDAAPDSAPDDASHDTPRSP</sequence>
<feature type="region of interest" description="Disordered" evidence="2">
    <location>
        <begin position="472"/>
        <end position="506"/>
    </location>
</feature>
<proteinExistence type="predicted"/>
<evidence type="ECO:0000313" key="5">
    <source>
        <dbReference type="EMBL" id="SER56955.1"/>
    </source>
</evidence>
<feature type="transmembrane region" description="Helical" evidence="3">
    <location>
        <begin position="54"/>
        <end position="87"/>
    </location>
</feature>
<dbReference type="InterPro" id="IPR052016">
    <property type="entry name" value="Bact_Sigma-Reg"/>
</dbReference>